<dbReference type="PANTHER" id="PTHR34282">
    <property type="entry name" value="OS01G0228800 PROTEIN-RELATED"/>
    <property type="match status" value="1"/>
</dbReference>
<sequence length="308" mass="35152">VETLGPASQDENSESESSSASLQHNNNNGTEQSMSPVELPAEADALHEEEEEETAEEEDEEEDEDEEDEEEVETSAPPIHSKDSYDSRNKFSEDPDPSNYVNDKELTARGMNYKDYVWQILMRNPTFMNIEAAEAMELYPRLYFKLQEQEAASMEEDGKRRHSGDALERRLVLDCVKELLKRKARLRFQLKQPVRLSRTTSASLAFKRKKSIQDLVLELSEEIAGLMAYHAQESSHNKVRNDKLGGDFIQSVLKKDLDTGNNSIWNPSWDNGVFGEEEGQDIGREIEKLIFDDLLEEVISTMRSVSKP</sequence>
<dbReference type="OMA" id="HEDGQAR"/>
<organism evidence="3 4">
    <name type="scientific">Taxus chinensis</name>
    <name type="common">Chinese yew</name>
    <name type="synonym">Taxus wallichiana var. chinensis</name>
    <dbReference type="NCBI Taxonomy" id="29808"/>
    <lineage>
        <taxon>Eukaryota</taxon>
        <taxon>Viridiplantae</taxon>
        <taxon>Streptophyta</taxon>
        <taxon>Embryophyta</taxon>
        <taxon>Tracheophyta</taxon>
        <taxon>Spermatophyta</taxon>
        <taxon>Pinopsida</taxon>
        <taxon>Pinidae</taxon>
        <taxon>Conifers II</taxon>
        <taxon>Cupressales</taxon>
        <taxon>Taxaceae</taxon>
        <taxon>Taxus</taxon>
    </lineage>
</organism>
<protein>
    <recommendedName>
        <fullName evidence="2">DUF4378 domain-containing protein</fullName>
    </recommendedName>
</protein>
<name>A0AA38FG26_TAXCH</name>
<feature type="domain" description="DUF4378" evidence="2">
    <location>
        <begin position="137"/>
        <end position="297"/>
    </location>
</feature>
<reference evidence="3 4" key="1">
    <citation type="journal article" date="2021" name="Nat. Plants">
        <title>The Taxus genome provides insights into paclitaxel biosynthesis.</title>
        <authorList>
            <person name="Xiong X."/>
            <person name="Gou J."/>
            <person name="Liao Q."/>
            <person name="Li Y."/>
            <person name="Zhou Q."/>
            <person name="Bi G."/>
            <person name="Li C."/>
            <person name="Du R."/>
            <person name="Wang X."/>
            <person name="Sun T."/>
            <person name="Guo L."/>
            <person name="Liang H."/>
            <person name="Lu P."/>
            <person name="Wu Y."/>
            <person name="Zhang Z."/>
            <person name="Ro D.K."/>
            <person name="Shang Y."/>
            <person name="Huang S."/>
            <person name="Yan J."/>
        </authorList>
    </citation>
    <scope>NUCLEOTIDE SEQUENCE [LARGE SCALE GENOMIC DNA]</scope>
    <source>
        <strain evidence="3">Ta-2019</strain>
    </source>
</reference>
<comment type="caution">
    <text evidence="3">The sequence shown here is derived from an EMBL/GenBank/DDBJ whole genome shotgun (WGS) entry which is preliminary data.</text>
</comment>
<dbReference type="InterPro" id="IPR025486">
    <property type="entry name" value="DUF4378"/>
</dbReference>
<feature type="compositionally biased region" description="Basic and acidic residues" evidence="1">
    <location>
        <begin position="80"/>
        <end position="93"/>
    </location>
</feature>
<accession>A0AA38FG26</accession>
<evidence type="ECO:0000256" key="1">
    <source>
        <dbReference type="SAM" id="MobiDB-lite"/>
    </source>
</evidence>
<feature type="compositionally biased region" description="Polar residues" evidence="1">
    <location>
        <begin position="22"/>
        <end position="35"/>
    </location>
</feature>
<feature type="non-terminal residue" evidence="3">
    <location>
        <position position="308"/>
    </location>
</feature>
<evidence type="ECO:0000259" key="2">
    <source>
        <dbReference type="Pfam" id="PF14309"/>
    </source>
</evidence>
<proteinExistence type="predicted"/>
<dbReference type="Pfam" id="PF14309">
    <property type="entry name" value="DUF4378"/>
    <property type="match status" value="1"/>
</dbReference>
<dbReference type="EMBL" id="JAHRHJ020000009">
    <property type="protein sequence ID" value="KAH9300983.1"/>
    <property type="molecule type" value="Genomic_DNA"/>
</dbReference>
<dbReference type="PANTHER" id="PTHR34282:SF1">
    <property type="entry name" value="DUF3741 DOMAIN-CONTAINING PROTEIN"/>
    <property type="match status" value="1"/>
</dbReference>
<dbReference type="Proteomes" id="UP000824469">
    <property type="component" value="Unassembled WGS sequence"/>
</dbReference>
<feature type="compositionally biased region" description="Acidic residues" evidence="1">
    <location>
        <begin position="47"/>
        <end position="73"/>
    </location>
</feature>
<evidence type="ECO:0000313" key="4">
    <source>
        <dbReference type="Proteomes" id="UP000824469"/>
    </source>
</evidence>
<gene>
    <name evidence="3" type="ORF">KI387_012566</name>
</gene>
<feature type="region of interest" description="Disordered" evidence="1">
    <location>
        <begin position="1"/>
        <end position="103"/>
    </location>
</feature>
<evidence type="ECO:0000313" key="3">
    <source>
        <dbReference type="EMBL" id="KAH9300983.1"/>
    </source>
</evidence>
<keyword evidence="4" id="KW-1185">Reference proteome</keyword>
<dbReference type="AlphaFoldDB" id="A0AA38FG26"/>